<proteinExistence type="predicted"/>
<evidence type="ECO:0000313" key="1">
    <source>
        <dbReference type="EMBL" id="VDN15951.1"/>
    </source>
</evidence>
<dbReference type="OrthoDB" id="1708823at2759"/>
<dbReference type="EMBL" id="UYRU01064178">
    <property type="protein sequence ID" value="VDN15951.1"/>
    <property type="molecule type" value="Genomic_DNA"/>
</dbReference>
<sequence length="133" mass="14498">MLFEFSSLVPTHASALDFVVTSFQHGRFPTTYADKRELKKMINSAASDLLEKCQARGETLEPLFELTNFQEACRAVNTAVIETKIPPDVAQIFDECPGSLPADGTFYSCSSDNVSISSCVEVLTLPQGRGEGD</sequence>
<keyword evidence="2" id="KW-1185">Reference proteome</keyword>
<evidence type="ECO:0000313" key="2">
    <source>
        <dbReference type="Proteomes" id="UP000281553"/>
    </source>
</evidence>
<protein>
    <submittedName>
        <fullName evidence="1">Uncharacterized protein</fullName>
    </submittedName>
</protein>
<reference evidence="1 2" key="1">
    <citation type="submission" date="2018-11" db="EMBL/GenBank/DDBJ databases">
        <authorList>
            <consortium name="Pathogen Informatics"/>
        </authorList>
    </citation>
    <scope>NUCLEOTIDE SEQUENCE [LARGE SCALE GENOMIC DNA]</scope>
</reference>
<organism evidence="1 2">
    <name type="scientific">Dibothriocephalus latus</name>
    <name type="common">Fish tapeworm</name>
    <name type="synonym">Diphyllobothrium latum</name>
    <dbReference type="NCBI Taxonomy" id="60516"/>
    <lineage>
        <taxon>Eukaryota</taxon>
        <taxon>Metazoa</taxon>
        <taxon>Spiralia</taxon>
        <taxon>Lophotrochozoa</taxon>
        <taxon>Platyhelminthes</taxon>
        <taxon>Cestoda</taxon>
        <taxon>Eucestoda</taxon>
        <taxon>Diphyllobothriidea</taxon>
        <taxon>Diphyllobothriidae</taxon>
        <taxon>Dibothriocephalus</taxon>
    </lineage>
</organism>
<name>A0A3P7MDJ3_DIBLA</name>
<dbReference type="AlphaFoldDB" id="A0A3P7MDJ3"/>
<accession>A0A3P7MDJ3</accession>
<dbReference type="Proteomes" id="UP000281553">
    <property type="component" value="Unassembled WGS sequence"/>
</dbReference>
<gene>
    <name evidence="1" type="ORF">DILT_LOCUS11782</name>
</gene>